<comment type="caution">
    <text evidence="1">The sequence shown here is derived from an EMBL/GenBank/DDBJ whole genome shotgun (WGS) entry which is preliminary data.</text>
</comment>
<dbReference type="RefSeq" id="WP_342853862.1">
    <property type="nucleotide sequence ID" value="NZ_JBBMRA010000003.1"/>
</dbReference>
<accession>A0ABU9TPM1</accession>
<protein>
    <submittedName>
        <fullName evidence="1">DUF2764 family protein</fullName>
    </submittedName>
</protein>
<organism evidence="1 2">
    <name type="scientific">Neptuniibacter pectenicola</name>
    <dbReference type="NCBI Taxonomy" id="1806669"/>
    <lineage>
        <taxon>Bacteria</taxon>
        <taxon>Pseudomonadati</taxon>
        <taxon>Pseudomonadota</taxon>
        <taxon>Gammaproteobacteria</taxon>
        <taxon>Oceanospirillales</taxon>
        <taxon>Oceanospirillaceae</taxon>
        <taxon>Neptuniibacter</taxon>
    </lineage>
</organism>
<evidence type="ECO:0000313" key="2">
    <source>
        <dbReference type="Proteomes" id="UP001449225"/>
    </source>
</evidence>
<dbReference type="EMBL" id="JBBMRA010000003">
    <property type="protein sequence ID" value="MEM5535663.1"/>
    <property type="molecule type" value="Genomic_DNA"/>
</dbReference>
<reference evidence="1 2" key="1">
    <citation type="submission" date="2024-03" db="EMBL/GenBank/DDBJ databases">
        <title>Community enrichment and isolation of bacterial strains for fucoidan degradation.</title>
        <authorList>
            <person name="Sichert A."/>
        </authorList>
    </citation>
    <scope>NUCLEOTIDE SEQUENCE [LARGE SCALE GENOMIC DNA]</scope>
    <source>
        <strain evidence="1 2">AS76</strain>
    </source>
</reference>
<keyword evidence="2" id="KW-1185">Reference proteome</keyword>
<dbReference type="Proteomes" id="UP001449225">
    <property type="component" value="Unassembled WGS sequence"/>
</dbReference>
<name>A0ABU9TPM1_9GAMM</name>
<dbReference type="InterPro" id="IPR024492">
    <property type="entry name" value="DUF2764"/>
</dbReference>
<gene>
    <name evidence="1" type="ORF">WNY58_04580</name>
</gene>
<evidence type="ECO:0000313" key="1">
    <source>
        <dbReference type="EMBL" id="MEM5535663.1"/>
    </source>
</evidence>
<sequence>MSDYYTLMTALPWLPDLEQCTQLPISRIALDRRLTMLSEHDSEQLSRIEAVFNPIIDQHISLTDKDFITQWKATVQQVESPRMLALINDQMELKTLLAALRCRAGGLEDPSQFYGAGRWVQLIKKHWFEPGFGLDRVCPQLLQLQRLMAKEKPMLVEDYYNQQLWTRLRQAEHCVQFSFEALACFVLRWSIAERCLRYDGDKAVDTFNRSRSALLDRSGLNQQLLQGNR</sequence>
<dbReference type="Pfam" id="PF10962">
    <property type="entry name" value="DUF2764"/>
    <property type="match status" value="1"/>
</dbReference>
<proteinExistence type="predicted"/>